<keyword evidence="1" id="KW-0812">Transmembrane</keyword>
<dbReference type="RefSeq" id="WP_044413434.1">
    <property type="nucleotide sequence ID" value="NZ_AP022213.1"/>
</dbReference>
<reference evidence="2 6" key="1">
    <citation type="submission" date="2019-12" db="EMBL/GenBank/DDBJ databases">
        <title>complete genome sequences of Pseudomonas otitidis str. WP8-S17-CRE-03 isolated from wastewater treatment plant effluent.</title>
        <authorList>
            <person name="Sekizuka T."/>
            <person name="Itokawa K."/>
            <person name="Yatsu K."/>
            <person name="Inamine Y."/>
            <person name="Kuroda M."/>
        </authorList>
    </citation>
    <scope>NUCLEOTIDE SEQUENCE [LARGE SCALE GENOMIC DNA]</scope>
    <source>
        <strain evidence="2 6">WP8-S17-CRE-03</strain>
    </source>
</reference>
<name>A0A1I0TNL1_9GAMM</name>
<reference evidence="3 5" key="2">
    <citation type="journal article" date="2020" name="Microbiol. Resour. Announc.">
        <title>Complete genome sequence of Pseudomonas otitidis strain MrB4, isolated from Lake Biwa in Japan.</title>
        <authorList>
            <person name="Miyazaki K."/>
            <person name="Hase E."/>
            <person name="Maruya T."/>
        </authorList>
    </citation>
    <scope>NUCLEOTIDE SEQUENCE [LARGE SCALE GENOMIC DNA]</scope>
    <source>
        <strain evidence="3 5">MrB4</strain>
    </source>
</reference>
<dbReference type="AlphaFoldDB" id="A0A1I0TNL1"/>
<accession>A0A1I0TNL1</accession>
<evidence type="ECO:0000313" key="6">
    <source>
        <dbReference type="Proteomes" id="UP000515591"/>
    </source>
</evidence>
<dbReference type="Proteomes" id="UP001273935">
    <property type="component" value="Unassembled WGS sequence"/>
</dbReference>
<sequence>MFVDVVVLAGIGTVGLMLAFFGGVGYFIWKDSHKRDKKA</sequence>
<keyword evidence="1" id="KW-0472">Membrane</keyword>
<dbReference type="GeneID" id="87798823"/>
<dbReference type="Proteomes" id="UP000501237">
    <property type="component" value="Chromosome"/>
</dbReference>
<dbReference type="EMBL" id="AP022642">
    <property type="protein sequence ID" value="BCA27512.1"/>
    <property type="molecule type" value="Genomic_DNA"/>
</dbReference>
<reference evidence="4 7" key="3">
    <citation type="submission" date="2023-10" db="EMBL/GenBank/DDBJ databases">
        <title>Pseudomonas otitidis isolated from a paediatric patient with cystic fibrosis in Chile.</title>
        <authorList>
            <person name="Amsteins-Romero L."/>
            <person name="Opazo-Capurro A."/>
            <person name="Matus-Kohler M."/>
            <person name="Gonzalez-Rocha G."/>
        </authorList>
    </citation>
    <scope>NUCLEOTIDE SEQUENCE [LARGE SCALE GENOMIC DNA]</scope>
    <source>
        <strain evidence="4 7">P-714</strain>
    </source>
</reference>
<dbReference type="InterPro" id="IPR048085">
    <property type="entry name" value="Cyt_ox_CcoM-like"/>
</dbReference>
<evidence type="ECO:0000313" key="2">
    <source>
        <dbReference type="EMBL" id="BBT15487.1"/>
    </source>
</evidence>
<dbReference type="EMBL" id="JAWJUL010000007">
    <property type="protein sequence ID" value="MDV3438385.1"/>
    <property type="molecule type" value="Genomic_DNA"/>
</dbReference>
<dbReference type="STRING" id="319939.SAMN05216263_105188"/>
<evidence type="ECO:0000256" key="1">
    <source>
        <dbReference type="SAM" id="Phobius"/>
    </source>
</evidence>
<protein>
    <submittedName>
        <fullName evidence="4">Cytochrome c oxidase subunit CcoM</fullName>
    </submittedName>
</protein>
<proteinExistence type="predicted"/>
<evidence type="ECO:0000313" key="5">
    <source>
        <dbReference type="Proteomes" id="UP000501237"/>
    </source>
</evidence>
<evidence type="ECO:0000313" key="4">
    <source>
        <dbReference type="EMBL" id="MDV3438385.1"/>
    </source>
</evidence>
<evidence type="ECO:0000313" key="3">
    <source>
        <dbReference type="EMBL" id="BCA27512.1"/>
    </source>
</evidence>
<organism evidence="3 5">
    <name type="scientific">Metapseudomonas otitidis</name>
    <dbReference type="NCBI Taxonomy" id="319939"/>
    <lineage>
        <taxon>Bacteria</taxon>
        <taxon>Pseudomonadati</taxon>
        <taxon>Pseudomonadota</taxon>
        <taxon>Gammaproteobacteria</taxon>
        <taxon>Pseudomonadales</taxon>
        <taxon>Pseudomonadaceae</taxon>
        <taxon>Metapseudomonas</taxon>
    </lineage>
</organism>
<dbReference type="Proteomes" id="UP000515591">
    <property type="component" value="Chromosome"/>
</dbReference>
<gene>
    <name evidence="4" type="primary">ccoM</name>
    <name evidence="3" type="ORF">PtoMrB4_14890</name>
    <name evidence="4" type="ORF">R0G64_02945</name>
    <name evidence="2" type="ORF">WP8S17C03_15360</name>
</gene>
<dbReference type="EMBL" id="AP022213">
    <property type="protein sequence ID" value="BBT15487.1"/>
    <property type="molecule type" value="Genomic_DNA"/>
</dbReference>
<evidence type="ECO:0000313" key="7">
    <source>
        <dbReference type="Proteomes" id="UP001273935"/>
    </source>
</evidence>
<dbReference type="KEGG" id="poj:PtoMrB4_14890"/>
<dbReference type="NCBIfam" id="NF041600">
    <property type="entry name" value="cyt_ox_CcoM"/>
    <property type="match status" value="1"/>
</dbReference>
<keyword evidence="7" id="KW-1185">Reference proteome</keyword>
<keyword evidence="1" id="KW-1133">Transmembrane helix</keyword>
<feature type="transmembrane region" description="Helical" evidence="1">
    <location>
        <begin position="6"/>
        <end position="29"/>
    </location>
</feature>